<dbReference type="Pfam" id="PF01590">
    <property type="entry name" value="GAF"/>
    <property type="match status" value="4"/>
</dbReference>
<comment type="catalytic activity">
    <reaction evidence="1">
        <text>ATP + protein L-histidine = ADP + protein N-phospho-L-histidine.</text>
        <dbReference type="EC" id="2.7.13.3"/>
    </reaction>
</comment>
<evidence type="ECO:0000256" key="12">
    <source>
        <dbReference type="ARBA" id="ARBA00022991"/>
    </source>
</evidence>
<feature type="domain" description="PAC" evidence="15">
    <location>
        <begin position="1318"/>
        <end position="1370"/>
    </location>
</feature>
<dbReference type="GO" id="GO:0009881">
    <property type="term" value="F:photoreceptor activity"/>
    <property type="evidence" value="ECO:0007669"/>
    <property type="project" value="UniProtKB-KW"/>
</dbReference>
<proteinExistence type="predicted"/>
<dbReference type="Proteomes" id="UP000218151">
    <property type="component" value="Unassembled WGS sequence"/>
</dbReference>
<evidence type="ECO:0000256" key="9">
    <source>
        <dbReference type="ARBA" id="ARBA00022741"/>
    </source>
</evidence>
<dbReference type="InterPro" id="IPR013655">
    <property type="entry name" value="PAS_fold_3"/>
</dbReference>
<keyword evidence="11" id="KW-0067">ATP-binding</keyword>
<keyword evidence="10" id="KW-0418">Kinase</keyword>
<sequence length="1833" mass="204081">MKAGTSTPTTDAAWPFGAGEMARRVRELDWAATPLGPVERWPQSLRTAVDMVLAMPGPATLFWGPEGVQIYNDAYVAIARERHPSLLGRPIAEGWPDIAEAANERLRAAMRAGRALRLADHPVTLAGPDGASTTRFFDAHLSPVRDETGAVAGALQMLTEVTDRHRAQAAMRESEARRRLSTASWTQAVWETDADGRVVADSPSWRAYTGQTLEEWLGYGWLNAIHPDDRAYAERRWRDAVAARGSVDAEFRLRAPDGGWRWTNVRAAPVLDAGGMIEKWAGLNIDIDARKRAEAESRHRGEQLDTLVDQAPIGIYLVDADFRIAQVNGVAQPVFGDIPDLIGRDFGEVIHRLWEKPYADEVAALFRRTLETGEAYVTPERGELRADRGLVEYYSWRIERITLSDGRYGVVCYFDDVSEQVRARLAIAASEERQSFLLALGDSMRARSSATEKIEVAARQLGERLDASRVLFAEFDEARGVAEVFTGWSADGAAPFPTTLALADHDGPVMDDLRAGRTVRIDDIERVGDHPAYRAVAALGVQALLSVPLVVDGGLTVNLSVHQHEPRRWTDDEVALVQEVAERLWAEVVKARAEAALAASEARLLLALDATDLAVYEWDLVTDCITANERFSELVGVEEPLVGARVLEGAVHPDDRARVDAELAHAMGGESSGRYVFEHRLAPNDPDVQRWVLSHGQVYFAGPDGDRRPSRALGTLIEITDRKRAEAELRAREERQAFLLELSDILQRLTAPNDMKAAAMHMLGTHLGVSRVQYHEVDGGEYFDTDGIGFADGLPLLDGRHRIDQFGSFVAECLEAGRAFHSDDLLTDPRPTAEERNAFAGYGVRAAAAVPLLRGGKFVAVLAVHDVRPHAWTDLEIELVRETAERVWVAVEKVRTEAVTREDEERQAFLLMLSDRLRTEEDPRAVALTSVNLLAEHMRLDRACVAQVDKAGDRAEIGPEYRRADLAAVEGVITLSNFPEAWARVESATLVLSDAAADPSLADADKQGFAALSMGALMVASARKGADNPVWALLVASETPRRWTAAEVALVEDVAERTWAAVERARAEAALRESEDRQAFLLALSDTLGPLTEASDIAKVATHRLCERLDVDRVYYGRIEGDRLTVDLDCARGVPSIVGEYSMEPFGPEFGDAYHADAVIRVDDIERDPRLPEAGQAELRGRRIAAFIDVVVLEDERAVGLFAVQSAAPRRWTSSEIDLIREVAERARSAIRRARAEAALRESEERFRSFAEASEDVLWIVDAATRRLEYISPAYERIWGEPREAVMADLGQWAARLHPDDLPLPGEGIEALFAGRNYTAEYRVRRRDGGVRYVRDTGFPIFDASGRVRRVAGVAQDLTERRVAERALAESERRARTLMEGIPQLVWTSCDKGLWTWSSPQWREFTGQSQEESHGRGWLDAVHPDDREATLRAWDEALPHGRLDAEYRLRRAKDGTYVWHHTRSVPVHDEDGRIVEWLGTSTDIDEMRRVQDALRESEERFRRFGEASQDILWMRDAETLKWTYLTPAFEAIYGISREEALEGDNYRNWMDLIVPEDRERVTGEIEKVRRGEHVAFEYRIRRPSDGAVRWLRNTDFPIPDGAGGIALIGGIGHDVTDLRESEGRARLLLEELQHRVRNIMAMLRSVARRTGETTDTVEDYVQHFDGRLSAMARTQALLTRAVHATVDLENLVLDELTMQAAEPDRYAVTGPDVALSPKAAEVLGLAIHELATNAVKYGALRQPDGRVDVRWALLQGDGKPQLGLIWSEFGVRTDGEPSRQGFGTELITRRVPYELRGTGTMEFRPTGLVATIEFPLEDLPSILQTDDGKVGRS</sequence>
<evidence type="ECO:0000259" key="14">
    <source>
        <dbReference type="PROSITE" id="PS50112"/>
    </source>
</evidence>
<dbReference type="Gene3D" id="3.30.450.40">
    <property type="match status" value="4"/>
</dbReference>
<feature type="domain" description="PAC" evidence="15">
    <location>
        <begin position="119"/>
        <end position="173"/>
    </location>
</feature>
<dbReference type="Pfam" id="PF08448">
    <property type="entry name" value="PAS_4"/>
    <property type="match status" value="2"/>
</dbReference>
<dbReference type="PANTHER" id="PTHR43304">
    <property type="entry name" value="PHYTOCHROME-LIKE PROTEIN CPH1"/>
    <property type="match status" value="1"/>
</dbReference>
<dbReference type="Gene3D" id="3.30.450.20">
    <property type="entry name" value="PAS domain"/>
    <property type="match status" value="7"/>
</dbReference>
<dbReference type="CDD" id="cd00130">
    <property type="entry name" value="PAS"/>
    <property type="match status" value="6"/>
</dbReference>
<feature type="domain" description="PAS" evidence="14">
    <location>
        <begin position="600"/>
        <end position="670"/>
    </location>
</feature>
<dbReference type="FunFam" id="3.30.450.20:FF:000099">
    <property type="entry name" value="Sensory box sensor histidine kinase"/>
    <property type="match status" value="2"/>
</dbReference>
<evidence type="ECO:0000256" key="4">
    <source>
        <dbReference type="ARBA" id="ARBA00022553"/>
    </source>
</evidence>
<evidence type="ECO:0000256" key="13">
    <source>
        <dbReference type="ARBA" id="ARBA00023170"/>
    </source>
</evidence>
<gene>
    <name evidence="16" type="ORF">CKY28_10290</name>
</gene>
<evidence type="ECO:0000313" key="17">
    <source>
        <dbReference type="Proteomes" id="UP000218151"/>
    </source>
</evidence>
<dbReference type="SMART" id="SM00086">
    <property type="entry name" value="PAC"/>
    <property type="match status" value="6"/>
</dbReference>
<dbReference type="InterPro" id="IPR029016">
    <property type="entry name" value="GAF-like_dom_sf"/>
</dbReference>
<feature type="domain" description="PAC" evidence="15">
    <location>
        <begin position="1574"/>
        <end position="1627"/>
    </location>
</feature>
<feature type="domain" description="PAS" evidence="14">
    <location>
        <begin position="1371"/>
        <end position="1441"/>
    </location>
</feature>
<evidence type="ECO:0000256" key="10">
    <source>
        <dbReference type="ARBA" id="ARBA00022777"/>
    </source>
</evidence>
<keyword evidence="3" id="KW-0600">Photoreceptor protein</keyword>
<dbReference type="NCBIfam" id="TIGR00229">
    <property type="entry name" value="sensory_box"/>
    <property type="match status" value="6"/>
</dbReference>
<keyword evidence="6" id="KW-0285">Flavoprotein</keyword>
<dbReference type="Pfam" id="PF07536">
    <property type="entry name" value="HWE_HK"/>
    <property type="match status" value="1"/>
</dbReference>
<feature type="domain" description="PAC" evidence="15">
    <location>
        <begin position="247"/>
        <end position="299"/>
    </location>
</feature>
<protein>
    <recommendedName>
        <fullName evidence="2">histidine kinase</fullName>
        <ecNumber evidence="2">2.7.13.3</ecNumber>
    </recommendedName>
</protein>
<dbReference type="SMART" id="SM00911">
    <property type="entry name" value="HWE_HK"/>
    <property type="match status" value="1"/>
</dbReference>
<evidence type="ECO:0000256" key="3">
    <source>
        <dbReference type="ARBA" id="ARBA00022543"/>
    </source>
</evidence>
<evidence type="ECO:0000256" key="6">
    <source>
        <dbReference type="ARBA" id="ARBA00022630"/>
    </source>
</evidence>
<accession>A0A2A2SFK5</accession>
<feature type="domain" description="PAS" evidence="14">
    <location>
        <begin position="1497"/>
        <end position="1572"/>
    </location>
</feature>
<keyword evidence="5" id="KW-0716">Sensory transduction</keyword>
<feature type="domain" description="PAC" evidence="15">
    <location>
        <begin position="1443"/>
        <end position="1496"/>
    </location>
</feature>
<keyword evidence="7" id="KW-0288">FMN</keyword>
<dbReference type="InterPro" id="IPR001610">
    <property type="entry name" value="PAC"/>
</dbReference>
<keyword evidence="8" id="KW-0808">Transferase</keyword>
<evidence type="ECO:0000259" key="15">
    <source>
        <dbReference type="PROSITE" id="PS50113"/>
    </source>
</evidence>
<comment type="caution">
    <text evidence="16">The sequence shown here is derived from an EMBL/GenBank/DDBJ whole genome shotgun (WGS) entry which is preliminary data.</text>
</comment>
<reference evidence="17" key="1">
    <citation type="submission" date="2017-09" db="EMBL/GenBank/DDBJ databases">
        <authorList>
            <person name="Feng G."/>
            <person name="Zhu H."/>
        </authorList>
    </citation>
    <scope>NUCLEOTIDE SEQUENCE [LARGE SCALE GENOMIC DNA]</scope>
    <source>
        <strain evidence="17">1PNM-20</strain>
    </source>
</reference>
<dbReference type="InterPro" id="IPR013656">
    <property type="entry name" value="PAS_4"/>
</dbReference>
<dbReference type="Pfam" id="PF08447">
    <property type="entry name" value="PAS_3"/>
    <property type="match status" value="4"/>
</dbReference>
<evidence type="ECO:0000256" key="2">
    <source>
        <dbReference type="ARBA" id="ARBA00012438"/>
    </source>
</evidence>
<dbReference type="InterPro" id="IPR052162">
    <property type="entry name" value="Sensor_kinase/Photoreceptor"/>
</dbReference>
<evidence type="ECO:0000313" key="16">
    <source>
        <dbReference type="EMBL" id="PAX07982.1"/>
    </source>
</evidence>
<dbReference type="SUPFAM" id="SSF55785">
    <property type="entry name" value="PYP-like sensor domain (PAS domain)"/>
    <property type="match status" value="7"/>
</dbReference>
<evidence type="ECO:0000256" key="11">
    <source>
        <dbReference type="ARBA" id="ARBA00022840"/>
    </source>
</evidence>
<keyword evidence="13" id="KW-0675">Receptor</keyword>
<dbReference type="InterPro" id="IPR003018">
    <property type="entry name" value="GAF"/>
</dbReference>
<dbReference type="InterPro" id="IPR035965">
    <property type="entry name" value="PAS-like_dom_sf"/>
</dbReference>
<keyword evidence="12" id="KW-0157">Chromophore</keyword>
<dbReference type="EMBL" id="NSLI01000003">
    <property type="protein sequence ID" value="PAX07982.1"/>
    <property type="molecule type" value="Genomic_DNA"/>
</dbReference>
<dbReference type="Gene3D" id="3.30.565.10">
    <property type="entry name" value="Histidine kinase-like ATPase, C-terminal domain"/>
    <property type="match status" value="1"/>
</dbReference>
<keyword evidence="17" id="KW-1185">Reference proteome</keyword>
<name>A0A2A2SFK5_9SPHN</name>
<organism evidence="16 17">
    <name type="scientific">Sphingomonas lenta</name>
    <dbReference type="NCBI Taxonomy" id="1141887"/>
    <lineage>
        <taxon>Bacteria</taxon>
        <taxon>Pseudomonadati</taxon>
        <taxon>Pseudomonadota</taxon>
        <taxon>Alphaproteobacteria</taxon>
        <taxon>Sphingomonadales</taxon>
        <taxon>Sphingomonadaceae</taxon>
        <taxon>Sphingomonas</taxon>
    </lineage>
</organism>
<dbReference type="InterPro" id="IPR036890">
    <property type="entry name" value="HATPase_C_sf"/>
</dbReference>
<keyword evidence="9" id="KW-0547">Nucleotide-binding</keyword>
<dbReference type="SMART" id="SM00065">
    <property type="entry name" value="GAF"/>
    <property type="match status" value="4"/>
</dbReference>
<dbReference type="RefSeq" id="WP_095998225.1">
    <property type="nucleotide sequence ID" value="NZ_NSLI01000003.1"/>
</dbReference>
<feature type="domain" description="PAS" evidence="14">
    <location>
        <begin position="1243"/>
        <end position="1301"/>
    </location>
</feature>
<dbReference type="InterPro" id="IPR011102">
    <property type="entry name" value="Sig_transdc_His_kinase_HWE"/>
</dbReference>
<dbReference type="SMART" id="SM00091">
    <property type="entry name" value="PAS"/>
    <property type="match status" value="6"/>
</dbReference>
<dbReference type="GO" id="GO:0004673">
    <property type="term" value="F:protein histidine kinase activity"/>
    <property type="evidence" value="ECO:0007669"/>
    <property type="project" value="UniProtKB-EC"/>
</dbReference>
<keyword evidence="4" id="KW-0597">Phosphoprotein</keyword>
<feature type="domain" description="PAS" evidence="14">
    <location>
        <begin position="172"/>
        <end position="244"/>
    </location>
</feature>
<dbReference type="PANTHER" id="PTHR43304:SF1">
    <property type="entry name" value="PAC DOMAIN-CONTAINING PROTEIN"/>
    <property type="match status" value="1"/>
</dbReference>
<dbReference type="OrthoDB" id="9760752at2"/>
<dbReference type="InterPro" id="IPR000014">
    <property type="entry name" value="PAS"/>
</dbReference>
<dbReference type="GO" id="GO:0005524">
    <property type="term" value="F:ATP binding"/>
    <property type="evidence" value="ECO:0007669"/>
    <property type="project" value="UniProtKB-KW"/>
</dbReference>
<dbReference type="InterPro" id="IPR000700">
    <property type="entry name" value="PAS-assoc_C"/>
</dbReference>
<dbReference type="EC" id="2.7.13.3" evidence="2"/>
<dbReference type="PROSITE" id="PS50113">
    <property type="entry name" value="PAC"/>
    <property type="match status" value="5"/>
</dbReference>
<dbReference type="PROSITE" id="PS50112">
    <property type="entry name" value="PAS"/>
    <property type="match status" value="5"/>
</dbReference>
<evidence type="ECO:0000256" key="5">
    <source>
        <dbReference type="ARBA" id="ARBA00022606"/>
    </source>
</evidence>
<evidence type="ECO:0000256" key="1">
    <source>
        <dbReference type="ARBA" id="ARBA00000085"/>
    </source>
</evidence>
<dbReference type="SUPFAM" id="SSF55781">
    <property type="entry name" value="GAF domain-like"/>
    <property type="match status" value="4"/>
</dbReference>
<evidence type="ECO:0000256" key="7">
    <source>
        <dbReference type="ARBA" id="ARBA00022643"/>
    </source>
</evidence>
<evidence type="ECO:0000256" key="8">
    <source>
        <dbReference type="ARBA" id="ARBA00022679"/>
    </source>
</evidence>